<keyword evidence="2" id="KW-1185">Reference proteome</keyword>
<gene>
    <name evidence="1" type="ORF">SAMN04488047_11519</name>
</gene>
<organism evidence="1 2">
    <name type="scientific">Tranquillimonas alkanivorans</name>
    <dbReference type="NCBI Taxonomy" id="441119"/>
    <lineage>
        <taxon>Bacteria</taxon>
        <taxon>Pseudomonadati</taxon>
        <taxon>Pseudomonadota</taxon>
        <taxon>Alphaproteobacteria</taxon>
        <taxon>Rhodobacterales</taxon>
        <taxon>Roseobacteraceae</taxon>
        <taxon>Tranquillimonas</taxon>
    </lineage>
</organism>
<dbReference type="AlphaFoldDB" id="A0A1I5TTD5"/>
<proteinExistence type="predicted"/>
<dbReference type="EMBL" id="FOXA01000015">
    <property type="protein sequence ID" value="SFP86330.1"/>
    <property type="molecule type" value="Genomic_DNA"/>
</dbReference>
<dbReference type="Proteomes" id="UP000199356">
    <property type="component" value="Unassembled WGS sequence"/>
</dbReference>
<evidence type="ECO:0000313" key="1">
    <source>
        <dbReference type="EMBL" id="SFP86330.1"/>
    </source>
</evidence>
<sequence>MHTASISRADRWAAGGLYFVDPPLMSAESREWVSSATPNASSSLFVIPRGVIEDDIDADAEVCLLQGMQFRSSRSQLLLPSHEFRDAQSVLAADAMVRDQVGHIGDPFDGRSSIGLRPNALLLLNEPALEDLTHGARPAGEETIAIAMARPTSFHARLRAMGDLLDHMATAERWLCAQAGAHGLFARRYMIGGIHWGGHDEDTRELLRAAGVTDPASEMGELVTAGAA</sequence>
<dbReference type="STRING" id="441119.SAMN04488047_11519"/>
<accession>A0A1I5TTD5</accession>
<reference evidence="1 2" key="1">
    <citation type="submission" date="2016-10" db="EMBL/GenBank/DDBJ databases">
        <authorList>
            <person name="de Groot N.N."/>
        </authorList>
    </citation>
    <scope>NUCLEOTIDE SEQUENCE [LARGE SCALE GENOMIC DNA]</scope>
    <source>
        <strain evidence="1 2">DSM 19547</strain>
    </source>
</reference>
<evidence type="ECO:0000313" key="2">
    <source>
        <dbReference type="Proteomes" id="UP000199356"/>
    </source>
</evidence>
<dbReference type="RefSeq" id="WP_143096173.1">
    <property type="nucleotide sequence ID" value="NZ_FOXA01000015.1"/>
</dbReference>
<name>A0A1I5TTD5_9RHOB</name>
<protein>
    <submittedName>
        <fullName evidence="1">Uncharacterized protein</fullName>
    </submittedName>
</protein>